<keyword evidence="5" id="KW-0472">Membrane</keyword>
<dbReference type="PROSITE" id="PS51886">
    <property type="entry name" value="TLDC"/>
    <property type="match status" value="1"/>
</dbReference>
<evidence type="ECO:0000256" key="6">
    <source>
        <dbReference type="ARBA" id="ARBA00023228"/>
    </source>
</evidence>
<evidence type="ECO:0000256" key="7">
    <source>
        <dbReference type="ARBA" id="ARBA00039594"/>
    </source>
</evidence>
<evidence type="ECO:0000313" key="11">
    <source>
        <dbReference type="EMBL" id="BES99859.1"/>
    </source>
</evidence>
<accession>A0ABN7B7M4</accession>
<keyword evidence="6" id="KW-0458">Lysosome</keyword>
<evidence type="ECO:0000256" key="1">
    <source>
        <dbReference type="ARBA" id="ARBA00004370"/>
    </source>
</evidence>
<dbReference type="Pfam" id="PF07534">
    <property type="entry name" value="TLD"/>
    <property type="match status" value="1"/>
</dbReference>
<dbReference type="EMBL" id="AP028919">
    <property type="protein sequence ID" value="BES99859.1"/>
    <property type="molecule type" value="Genomic_DNA"/>
</dbReference>
<evidence type="ECO:0000259" key="10">
    <source>
        <dbReference type="PROSITE" id="PS51886"/>
    </source>
</evidence>
<evidence type="ECO:0000256" key="5">
    <source>
        <dbReference type="ARBA" id="ARBA00023136"/>
    </source>
</evidence>
<dbReference type="PANTHER" id="PTHR23354:SF131">
    <property type="entry name" value="MTOR-ASSOCIATED PROTEIN MEAK7"/>
    <property type="match status" value="1"/>
</dbReference>
<name>A0ABN7B7M4_9HEMI</name>
<feature type="domain" description="TLDc" evidence="10">
    <location>
        <begin position="228"/>
        <end position="395"/>
    </location>
</feature>
<evidence type="ECO:0000256" key="8">
    <source>
        <dbReference type="ARBA" id="ARBA00041780"/>
    </source>
</evidence>
<gene>
    <name evidence="11" type="ORF">NTJ_12676</name>
</gene>
<keyword evidence="12" id="KW-1185">Reference proteome</keyword>
<proteinExistence type="predicted"/>
<dbReference type="SMART" id="SM00584">
    <property type="entry name" value="TLDc"/>
    <property type="match status" value="1"/>
</dbReference>
<dbReference type="Proteomes" id="UP001307889">
    <property type="component" value="Chromosome 11"/>
</dbReference>
<evidence type="ECO:0000313" key="12">
    <source>
        <dbReference type="Proteomes" id="UP001307889"/>
    </source>
</evidence>
<keyword evidence="4" id="KW-0963">Cytoplasm</keyword>
<evidence type="ECO:0000256" key="4">
    <source>
        <dbReference type="ARBA" id="ARBA00022490"/>
    </source>
</evidence>
<sequence>MGQKKSKSGQNETDRALVTFTAAEWKRVNGYFQILEGAAVVDKKLFEKAWNDYLPVALKECWIQYLYPDGLGAESFDRNRFVYLYKSQKSKLYEIKTLGILRILSNMKTNAEVTYIGYEKVTDYLLHTTAAYLRGLWRHRNPEIMIWLNRQATVSVKTLKQFILIITSSLKAKTDIKGMITCKDLEDFLRSNRILSEVIEELVDLSFGMVDPSTQHSLLPRISPRYSTILDLGEILFLSSHLMKSWTQYWKLRFQNKGHGSNFTMLCETIVDVGPTIIIVRDTHGNVFGCCASESWKPRPTFYGDCRCFLFQLKPFLKYYGASPYNQNYQYHNQNQHVLPNGFGMGGVIGIFGLWLDGDFGKGFSAEFCSTFNDYERLSGSVEFHYDHIEVWTINETFDPDGSDEDLMMKKRSKSVMDATQLTNALLTMLGRQPQSS</sequence>
<dbReference type="PANTHER" id="PTHR23354">
    <property type="entry name" value="NUCLEOLAR PROTEIN 7/ESTROGEN RECEPTOR COACTIVATOR-RELATED"/>
    <property type="match status" value="1"/>
</dbReference>
<dbReference type="InterPro" id="IPR006571">
    <property type="entry name" value="TLDc_dom"/>
</dbReference>
<organism evidence="11 12">
    <name type="scientific">Nesidiocoris tenuis</name>
    <dbReference type="NCBI Taxonomy" id="355587"/>
    <lineage>
        <taxon>Eukaryota</taxon>
        <taxon>Metazoa</taxon>
        <taxon>Ecdysozoa</taxon>
        <taxon>Arthropoda</taxon>
        <taxon>Hexapoda</taxon>
        <taxon>Insecta</taxon>
        <taxon>Pterygota</taxon>
        <taxon>Neoptera</taxon>
        <taxon>Paraneoptera</taxon>
        <taxon>Hemiptera</taxon>
        <taxon>Heteroptera</taxon>
        <taxon>Panheteroptera</taxon>
        <taxon>Cimicomorpha</taxon>
        <taxon>Miridae</taxon>
        <taxon>Dicyphina</taxon>
        <taxon>Nesidiocoris</taxon>
    </lineage>
</organism>
<protein>
    <recommendedName>
        <fullName evidence="7">MTOR-associated protein MEAK7</fullName>
    </recommendedName>
    <alternativeName>
        <fullName evidence="9">TBC/LysM-associated domain-containing protein 1</fullName>
    </alternativeName>
    <alternativeName>
        <fullName evidence="8">TLD domain-containing protein 1</fullName>
    </alternativeName>
</protein>
<evidence type="ECO:0000256" key="3">
    <source>
        <dbReference type="ARBA" id="ARBA00004496"/>
    </source>
</evidence>
<evidence type="ECO:0000256" key="9">
    <source>
        <dbReference type="ARBA" id="ARBA00042134"/>
    </source>
</evidence>
<reference evidence="11 12" key="1">
    <citation type="submission" date="2023-09" db="EMBL/GenBank/DDBJ databases">
        <title>Nesidiocoris tenuis whole genome shotgun sequence.</title>
        <authorList>
            <person name="Shibata T."/>
            <person name="Shimoda M."/>
            <person name="Kobayashi T."/>
            <person name="Uehara T."/>
        </authorList>
    </citation>
    <scope>NUCLEOTIDE SEQUENCE [LARGE SCALE GENOMIC DNA]</scope>
    <source>
        <strain evidence="11 12">Japan</strain>
    </source>
</reference>
<comment type="subcellular location">
    <subcellularLocation>
        <location evidence="3">Cytoplasm</location>
    </subcellularLocation>
    <subcellularLocation>
        <location evidence="2">Lysosome</location>
    </subcellularLocation>
    <subcellularLocation>
        <location evidence="1">Membrane</location>
    </subcellularLocation>
</comment>
<evidence type="ECO:0000256" key="2">
    <source>
        <dbReference type="ARBA" id="ARBA00004371"/>
    </source>
</evidence>